<dbReference type="NCBIfam" id="TIGR03156">
    <property type="entry name" value="GTP_HflX"/>
    <property type="match status" value="1"/>
</dbReference>
<dbReference type="InterPro" id="IPR006073">
    <property type="entry name" value="GTP-bd"/>
</dbReference>
<evidence type="ECO:0000313" key="11">
    <source>
        <dbReference type="Proteomes" id="UP000005273"/>
    </source>
</evidence>
<dbReference type="Gene3D" id="3.40.50.300">
    <property type="entry name" value="P-loop containing nucleotide triphosphate hydrolases"/>
    <property type="match status" value="1"/>
</dbReference>
<evidence type="ECO:0000256" key="8">
    <source>
        <dbReference type="SAM" id="Coils"/>
    </source>
</evidence>
<evidence type="ECO:0000256" key="2">
    <source>
        <dbReference type="ARBA" id="ARBA00022741"/>
    </source>
</evidence>
<comment type="caution">
    <text evidence="10">The sequence shown here is derived from an EMBL/GenBank/DDBJ whole genome shotgun (WGS) entry which is preliminary data.</text>
</comment>
<dbReference type="InterPro" id="IPR030394">
    <property type="entry name" value="G_HFLX_dom"/>
</dbReference>
<dbReference type="InterPro" id="IPR025121">
    <property type="entry name" value="GTPase_HflX_N"/>
</dbReference>
<keyword evidence="4 5" id="KW-0342">GTP-binding</keyword>
<evidence type="ECO:0000256" key="1">
    <source>
        <dbReference type="ARBA" id="ARBA00022723"/>
    </source>
</evidence>
<dbReference type="EMBL" id="ACJX03000001">
    <property type="protein sequence ID" value="KRT36237.1"/>
    <property type="molecule type" value="Genomic_DNA"/>
</dbReference>
<feature type="binding site" evidence="6">
    <location>
        <begin position="251"/>
        <end position="254"/>
    </location>
    <ligand>
        <name>GTP</name>
        <dbReference type="ChEBI" id="CHEBI:37565"/>
    </ligand>
</feature>
<organism evidence="10 11">
    <name type="scientific">Acetomicrobium hydrogeniformans ATCC BAA-1850</name>
    <dbReference type="NCBI Taxonomy" id="592015"/>
    <lineage>
        <taxon>Bacteria</taxon>
        <taxon>Thermotogati</taxon>
        <taxon>Synergistota</taxon>
        <taxon>Synergistia</taxon>
        <taxon>Synergistales</taxon>
        <taxon>Acetomicrobiaceae</taxon>
        <taxon>Acetomicrobium</taxon>
    </lineage>
</organism>
<feature type="binding site" evidence="7">
    <location>
        <position position="210"/>
    </location>
    <ligand>
        <name>Mg(2+)</name>
        <dbReference type="ChEBI" id="CHEBI:18420"/>
    </ligand>
</feature>
<feature type="coiled-coil region" evidence="8">
    <location>
        <begin position="156"/>
        <end position="183"/>
    </location>
</feature>
<protein>
    <recommendedName>
        <fullName evidence="5">GTPase HflX</fullName>
    </recommendedName>
    <alternativeName>
        <fullName evidence="5">GTP-binding protein HflX</fullName>
    </alternativeName>
</protein>
<evidence type="ECO:0000256" key="4">
    <source>
        <dbReference type="ARBA" id="ARBA00023134"/>
    </source>
</evidence>
<comment type="subcellular location">
    <subcellularLocation>
        <location evidence="5">Cytoplasm</location>
    </subcellularLocation>
    <text evidence="5">May associate with membranes.</text>
</comment>
<keyword evidence="11" id="KW-1185">Reference proteome</keyword>
<dbReference type="AlphaFoldDB" id="A0A0T5XCZ4"/>
<dbReference type="Pfam" id="PF16360">
    <property type="entry name" value="GTP-bdg_M"/>
    <property type="match status" value="1"/>
</dbReference>
<dbReference type="InterPro" id="IPR032305">
    <property type="entry name" value="GTP-bd_M"/>
</dbReference>
<feature type="domain" description="Hflx-type G" evidence="9">
    <location>
        <begin position="197"/>
        <end position="368"/>
    </location>
</feature>
<dbReference type="CDD" id="cd01878">
    <property type="entry name" value="HflX"/>
    <property type="match status" value="1"/>
</dbReference>
<dbReference type="Gene3D" id="3.40.50.11060">
    <property type="entry name" value="GTPase HflX, N-terminal domain"/>
    <property type="match status" value="1"/>
</dbReference>
<dbReference type="GO" id="GO:0005525">
    <property type="term" value="F:GTP binding"/>
    <property type="evidence" value="ECO:0007669"/>
    <property type="project" value="UniProtKB-UniRule"/>
</dbReference>
<evidence type="ECO:0000256" key="3">
    <source>
        <dbReference type="ARBA" id="ARBA00022842"/>
    </source>
</evidence>
<comment type="cofactor">
    <cofactor evidence="7">
        <name>Mg(2+)</name>
        <dbReference type="ChEBI" id="CHEBI:18420"/>
    </cofactor>
</comment>
<dbReference type="GO" id="GO:0005737">
    <property type="term" value="C:cytoplasm"/>
    <property type="evidence" value="ECO:0007669"/>
    <property type="project" value="UniProtKB-SubCell"/>
</dbReference>
<dbReference type="InterPro" id="IPR027417">
    <property type="entry name" value="P-loop_NTPase"/>
</dbReference>
<dbReference type="OrthoDB" id="9812272at2"/>
<evidence type="ECO:0000259" key="9">
    <source>
        <dbReference type="PROSITE" id="PS51705"/>
    </source>
</evidence>
<feature type="binding site" evidence="7">
    <location>
        <position position="231"/>
    </location>
    <ligand>
        <name>Mg(2+)</name>
        <dbReference type="ChEBI" id="CHEBI:18420"/>
    </ligand>
</feature>
<sequence length="381" mass="42730">MENRYNKALLLCLDRQRSDEDPDILADELALLLANLNIKVVGRIDQKRISPDPATFLGKGKVLEARELINLLGVNIVVCNDSLLSTQLHNLRSLLGVEVWDRPFVIMKIFESRAHSAEAKLQVELAMCKYEIPLLKGLGKQMSQTGGGIGTRGPGETEFERHRRKLERKVVSLQRKLEQVRKRRCNSRKRRKRSNISTVAIVGYTNSGKSTLLRALSHDDEIYCADKLFATLDPKVRRVKLPGGKHVLFADTVGFIRKLPVELVAAFRATLEEVNEANLLLVVIDPLDKDPLESLTVVEETLKQIGAASIPRIIVVNKIDMIEKDQLQSLLERLSLPSGFEAVPVSALKNINISTLLKRIESSLSRIDSDVKLFTDTYKLA</sequence>
<keyword evidence="2 5" id="KW-0547">Nucleotide-binding</keyword>
<evidence type="ECO:0000256" key="6">
    <source>
        <dbReference type="PIRSR" id="PIRSR006809-1"/>
    </source>
</evidence>
<feature type="binding site" evidence="6">
    <location>
        <begin position="317"/>
        <end position="320"/>
    </location>
    <ligand>
        <name>GTP</name>
        <dbReference type="ChEBI" id="CHEBI:37565"/>
    </ligand>
</feature>
<comment type="subunit">
    <text evidence="5">Monomer. Associates with the 50S ribosomal subunit.</text>
</comment>
<dbReference type="STRING" id="592015.HMPREF1705_03506"/>
<dbReference type="Gene3D" id="6.10.250.2860">
    <property type="match status" value="1"/>
</dbReference>
<comment type="function">
    <text evidence="5">GTPase that associates with the 50S ribosomal subunit and may have a role during protein synthesis or ribosome biogenesis.</text>
</comment>
<dbReference type="PANTHER" id="PTHR10229">
    <property type="entry name" value="GTP-BINDING PROTEIN HFLX"/>
    <property type="match status" value="1"/>
</dbReference>
<dbReference type="PANTHER" id="PTHR10229:SF0">
    <property type="entry name" value="GTP-BINDING PROTEIN 6-RELATED"/>
    <property type="match status" value="1"/>
</dbReference>
<dbReference type="InterPro" id="IPR042108">
    <property type="entry name" value="GTPase_HflX_N_sf"/>
</dbReference>
<reference evidence="11" key="1">
    <citation type="submission" date="2012-09" db="EMBL/GenBank/DDBJ databases">
        <authorList>
            <person name="Weinstock G."/>
            <person name="Sodergren E."/>
            <person name="Clifton S."/>
            <person name="Fulton L."/>
            <person name="Fulton B."/>
            <person name="Courtney L."/>
            <person name="Fronick C."/>
            <person name="Harrison M."/>
            <person name="Strong C."/>
            <person name="Farmer C."/>
            <person name="Delehaunty K."/>
            <person name="Markovic C."/>
            <person name="Hall O."/>
            <person name="Minx P."/>
            <person name="Tomlinson C."/>
            <person name="Mitreva M."/>
            <person name="Nelson J."/>
            <person name="Hou S."/>
            <person name="Wollam A."/>
            <person name="Pepin K.H."/>
            <person name="Johnson M."/>
            <person name="Bhonagiri V."/>
            <person name="Nash W.E."/>
            <person name="Suruliraj S."/>
            <person name="Warren W."/>
            <person name="Chinwalla A."/>
            <person name="Mardis E.R."/>
            <person name="Wilson R.K."/>
        </authorList>
    </citation>
    <scope>NUCLEOTIDE SEQUENCE [LARGE SCALE GENOMIC DNA]</scope>
    <source>
        <strain evidence="11">OS1</strain>
    </source>
</reference>
<dbReference type="RefSeq" id="WP_009201071.1">
    <property type="nucleotide sequence ID" value="NZ_ACJX03000001.1"/>
</dbReference>
<dbReference type="GO" id="GO:0003924">
    <property type="term" value="F:GTPase activity"/>
    <property type="evidence" value="ECO:0007669"/>
    <property type="project" value="UniProtKB-UniRule"/>
</dbReference>
<keyword evidence="3 7" id="KW-0460">Magnesium</keyword>
<dbReference type="Pfam" id="PF01926">
    <property type="entry name" value="MMR_HSR1"/>
    <property type="match status" value="1"/>
</dbReference>
<feature type="binding site" evidence="6">
    <location>
        <begin position="346"/>
        <end position="348"/>
    </location>
    <ligand>
        <name>GTP</name>
        <dbReference type="ChEBI" id="CHEBI:37565"/>
    </ligand>
</feature>
<proteinExistence type="inferred from homology"/>
<keyword evidence="8" id="KW-0175">Coiled coil</keyword>
<keyword evidence="5" id="KW-0963">Cytoplasm</keyword>
<feature type="binding site" evidence="6">
    <location>
        <begin position="229"/>
        <end position="233"/>
    </location>
    <ligand>
        <name>GTP</name>
        <dbReference type="ChEBI" id="CHEBI:37565"/>
    </ligand>
</feature>
<dbReference type="PRINTS" id="PR00326">
    <property type="entry name" value="GTP1OBG"/>
</dbReference>
<comment type="similarity">
    <text evidence="5">Belongs to the TRAFAC class OBG-HflX-like GTPase superfamily. HflX GTPase family.</text>
</comment>
<dbReference type="PROSITE" id="PS51705">
    <property type="entry name" value="G_HFLX"/>
    <property type="match status" value="1"/>
</dbReference>
<dbReference type="InterPro" id="IPR016496">
    <property type="entry name" value="GTPase_HflX"/>
</dbReference>
<dbReference type="PIRSF" id="PIRSF006809">
    <property type="entry name" value="GTP-binding_hflX_prd"/>
    <property type="match status" value="1"/>
</dbReference>
<keyword evidence="1 7" id="KW-0479">Metal-binding</keyword>
<dbReference type="HAMAP" id="MF_00900">
    <property type="entry name" value="GTPase_HflX"/>
    <property type="match status" value="1"/>
</dbReference>
<feature type="binding site" evidence="6">
    <location>
        <begin position="203"/>
        <end position="210"/>
    </location>
    <ligand>
        <name>GTP</name>
        <dbReference type="ChEBI" id="CHEBI:37565"/>
    </ligand>
</feature>
<evidence type="ECO:0000313" key="10">
    <source>
        <dbReference type="EMBL" id="KRT36237.1"/>
    </source>
</evidence>
<dbReference type="GO" id="GO:0046872">
    <property type="term" value="F:metal ion binding"/>
    <property type="evidence" value="ECO:0007669"/>
    <property type="project" value="UniProtKB-KW"/>
</dbReference>
<dbReference type="SUPFAM" id="SSF52540">
    <property type="entry name" value="P-loop containing nucleoside triphosphate hydrolases"/>
    <property type="match status" value="1"/>
</dbReference>
<dbReference type="GO" id="GO:0043022">
    <property type="term" value="F:ribosome binding"/>
    <property type="evidence" value="ECO:0007669"/>
    <property type="project" value="TreeGrafter"/>
</dbReference>
<evidence type="ECO:0000256" key="5">
    <source>
        <dbReference type="HAMAP-Rule" id="MF_00900"/>
    </source>
</evidence>
<name>A0A0T5XCZ4_9BACT</name>
<dbReference type="Pfam" id="PF13167">
    <property type="entry name" value="GTP-bdg_N"/>
    <property type="match status" value="1"/>
</dbReference>
<dbReference type="eggNOG" id="COG2262">
    <property type="taxonomic scope" value="Bacteria"/>
</dbReference>
<dbReference type="NCBIfam" id="TIGR00231">
    <property type="entry name" value="small_GTP"/>
    <property type="match status" value="1"/>
</dbReference>
<gene>
    <name evidence="5" type="primary">hflX</name>
    <name evidence="10" type="ORF">HMPREF1705_03506</name>
</gene>
<dbReference type="Proteomes" id="UP000005273">
    <property type="component" value="Unassembled WGS sequence"/>
</dbReference>
<dbReference type="InterPro" id="IPR005225">
    <property type="entry name" value="Small_GTP-bd"/>
</dbReference>
<accession>A0A0T5XCZ4</accession>
<evidence type="ECO:0000256" key="7">
    <source>
        <dbReference type="PIRSR" id="PIRSR006809-2"/>
    </source>
</evidence>